<organism evidence="2 3">
    <name type="scientific">Patella caerulea</name>
    <name type="common">Rayed Mediterranean limpet</name>
    <dbReference type="NCBI Taxonomy" id="87958"/>
    <lineage>
        <taxon>Eukaryota</taxon>
        <taxon>Metazoa</taxon>
        <taxon>Spiralia</taxon>
        <taxon>Lophotrochozoa</taxon>
        <taxon>Mollusca</taxon>
        <taxon>Gastropoda</taxon>
        <taxon>Patellogastropoda</taxon>
        <taxon>Patelloidea</taxon>
        <taxon>Patellidae</taxon>
        <taxon>Patella</taxon>
    </lineage>
</organism>
<comment type="caution">
    <text evidence="2">The sequence shown here is derived from an EMBL/GenBank/DDBJ whole genome shotgun (WGS) entry which is preliminary data.</text>
</comment>
<dbReference type="Pfam" id="PF12248">
    <property type="entry name" value="Methyltransf_FA"/>
    <property type="match status" value="1"/>
</dbReference>
<dbReference type="InterPro" id="IPR022041">
    <property type="entry name" value="Methyltransf_FA"/>
</dbReference>
<dbReference type="AlphaFoldDB" id="A0AAN8KEI7"/>
<protein>
    <recommendedName>
        <fullName evidence="1">Farnesoic acid O-methyl transferase domain-containing protein</fullName>
    </recommendedName>
</protein>
<accession>A0AAN8KEI7</accession>
<gene>
    <name evidence="2" type="ORF">SNE40_000395</name>
</gene>
<dbReference type="Proteomes" id="UP001347796">
    <property type="component" value="Unassembled WGS sequence"/>
</dbReference>
<evidence type="ECO:0000259" key="1">
    <source>
        <dbReference type="Pfam" id="PF12248"/>
    </source>
</evidence>
<name>A0AAN8KEI7_PATCE</name>
<evidence type="ECO:0000313" key="3">
    <source>
        <dbReference type="Proteomes" id="UP001347796"/>
    </source>
</evidence>
<sequence length="179" mass="19884">MPRQTMINIYTKLAVILICLIGSLNGEIILVERNRPGELLMNVEHLNERVFWVRGYADAYITLGDASNIPAMYEISIGIDNNGQTLMKRSGPHGNTGKNSTDRAILLLESNTEKFKPFWIKWDTRSIILGAGSQVGLGVDLQFQLTSTNVDIQYISFGTGPSYSLEYILELSCGKVPIT</sequence>
<dbReference type="EMBL" id="JAZGQO010000001">
    <property type="protein sequence ID" value="KAK6194856.1"/>
    <property type="molecule type" value="Genomic_DNA"/>
</dbReference>
<reference evidence="2 3" key="1">
    <citation type="submission" date="2024-01" db="EMBL/GenBank/DDBJ databases">
        <title>The genome of the rayed Mediterranean limpet Patella caerulea (Linnaeus, 1758).</title>
        <authorList>
            <person name="Anh-Thu Weber A."/>
            <person name="Halstead-Nussloch G."/>
        </authorList>
    </citation>
    <scope>NUCLEOTIDE SEQUENCE [LARGE SCALE GENOMIC DNA]</scope>
    <source>
        <strain evidence="2">AATW-2023a</strain>
        <tissue evidence="2">Whole specimen</tissue>
    </source>
</reference>
<keyword evidence="3" id="KW-1185">Reference proteome</keyword>
<proteinExistence type="predicted"/>
<evidence type="ECO:0000313" key="2">
    <source>
        <dbReference type="EMBL" id="KAK6194856.1"/>
    </source>
</evidence>
<feature type="domain" description="Farnesoic acid O-methyl transferase" evidence="1">
    <location>
        <begin position="49"/>
        <end position="169"/>
    </location>
</feature>